<feature type="region of interest" description="Disordered" evidence="1">
    <location>
        <begin position="1"/>
        <end position="34"/>
    </location>
</feature>
<gene>
    <name evidence="2" type="ORF">MMEN_LOCUS3342</name>
</gene>
<reference evidence="2" key="1">
    <citation type="submission" date="2021-05" db="EMBL/GenBank/DDBJ databases">
        <authorList>
            <person name="Tigano A."/>
        </authorList>
    </citation>
    <scope>NUCLEOTIDE SEQUENCE</scope>
</reference>
<feature type="region of interest" description="Disordered" evidence="1">
    <location>
        <begin position="50"/>
        <end position="86"/>
    </location>
</feature>
<dbReference type="Proteomes" id="UP000677803">
    <property type="component" value="Unassembled WGS sequence"/>
</dbReference>
<sequence length="198" mass="21140">MAASVNRKQSQSNRKSLLSDSGPSLSGFLSGSRQSVPTVLSDDAVASCLSHRNTGPEEQRGRSAEGGVQGWEVKGGGGYRDGGQRVPAELRVRGREGWELYVQSRPSRGCRPLMDSTAQFGVRRAGPREGELKMFSPSGEFGEPVLRTMSDRDMQDTGSQESRLSSRVAPVHLSSTFHQQADQAEPTSGGCADEGAAV</sequence>
<proteinExistence type="predicted"/>
<accession>A0A8S4AJH5</accession>
<feature type="compositionally biased region" description="Polar residues" evidence="1">
    <location>
        <begin position="1"/>
        <end position="15"/>
    </location>
</feature>
<evidence type="ECO:0000256" key="1">
    <source>
        <dbReference type="SAM" id="MobiDB-lite"/>
    </source>
</evidence>
<feature type="compositionally biased region" description="Low complexity" evidence="1">
    <location>
        <begin position="16"/>
        <end position="32"/>
    </location>
</feature>
<feature type="compositionally biased region" description="Polar residues" evidence="1">
    <location>
        <begin position="156"/>
        <end position="165"/>
    </location>
</feature>
<organism evidence="2 3">
    <name type="scientific">Menidia menidia</name>
    <name type="common">Atlantic silverside</name>
    <dbReference type="NCBI Taxonomy" id="238744"/>
    <lineage>
        <taxon>Eukaryota</taxon>
        <taxon>Metazoa</taxon>
        <taxon>Chordata</taxon>
        <taxon>Craniata</taxon>
        <taxon>Vertebrata</taxon>
        <taxon>Euteleostomi</taxon>
        <taxon>Actinopterygii</taxon>
        <taxon>Neopterygii</taxon>
        <taxon>Teleostei</taxon>
        <taxon>Neoteleostei</taxon>
        <taxon>Acanthomorphata</taxon>
        <taxon>Ovalentaria</taxon>
        <taxon>Atherinomorphae</taxon>
        <taxon>Atheriniformes</taxon>
        <taxon>Atherinopsidae</taxon>
        <taxon>Menidiinae</taxon>
        <taxon>Menidia</taxon>
    </lineage>
</organism>
<protein>
    <submittedName>
        <fullName evidence="2">(Atlantic silverside) hypothetical protein</fullName>
    </submittedName>
</protein>
<dbReference type="OrthoDB" id="10624342at2759"/>
<dbReference type="EMBL" id="CAJRST010002224">
    <property type="protein sequence ID" value="CAG5866618.1"/>
    <property type="molecule type" value="Genomic_DNA"/>
</dbReference>
<feature type="compositionally biased region" description="Basic and acidic residues" evidence="1">
    <location>
        <begin position="54"/>
        <end position="63"/>
    </location>
</feature>
<feature type="compositionally biased region" description="Polar residues" evidence="1">
    <location>
        <begin position="173"/>
        <end position="186"/>
    </location>
</feature>
<evidence type="ECO:0000313" key="2">
    <source>
        <dbReference type="EMBL" id="CAG5866618.1"/>
    </source>
</evidence>
<feature type="region of interest" description="Disordered" evidence="1">
    <location>
        <begin position="125"/>
        <end position="198"/>
    </location>
</feature>
<keyword evidence="3" id="KW-1185">Reference proteome</keyword>
<feature type="compositionally biased region" description="Gly residues" evidence="1">
    <location>
        <begin position="67"/>
        <end position="81"/>
    </location>
</feature>
<evidence type="ECO:0000313" key="3">
    <source>
        <dbReference type="Proteomes" id="UP000677803"/>
    </source>
</evidence>
<name>A0A8S4AJH5_9TELE</name>
<comment type="caution">
    <text evidence="2">The sequence shown here is derived from an EMBL/GenBank/DDBJ whole genome shotgun (WGS) entry which is preliminary data.</text>
</comment>
<dbReference type="AlphaFoldDB" id="A0A8S4AJH5"/>